<organism evidence="2 3">
    <name type="scientific">Emticicia oligotrophica (strain DSM 17448 / CIP 109782 / MTCC 6937 / GPTSA100-15)</name>
    <dbReference type="NCBI Taxonomy" id="929562"/>
    <lineage>
        <taxon>Bacteria</taxon>
        <taxon>Pseudomonadati</taxon>
        <taxon>Bacteroidota</taxon>
        <taxon>Cytophagia</taxon>
        <taxon>Cytophagales</taxon>
        <taxon>Leadbetterellaceae</taxon>
        <taxon>Emticicia</taxon>
    </lineage>
</organism>
<keyword evidence="1" id="KW-0812">Transmembrane</keyword>
<reference evidence="2 3" key="1">
    <citation type="submission" date="2011-07" db="EMBL/GenBank/DDBJ databases">
        <title>The complete genome of chromosome of Emticicia oligotrophica DSM 17448.</title>
        <authorList>
            <consortium name="US DOE Joint Genome Institute (JGI-PGF)"/>
            <person name="Lucas S."/>
            <person name="Han J."/>
            <person name="Lapidus A."/>
            <person name="Bruce D."/>
            <person name="Goodwin L."/>
            <person name="Pitluck S."/>
            <person name="Peters L."/>
            <person name="Kyrpides N."/>
            <person name="Mavromatis K."/>
            <person name="Ivanova N."/>
            <person name="Ovchinnikova G."/>
            <person name="Teshima H."/>
            <person name="Detter J.C."/>
            <person name="Tapia R."/>
            <person name="Han C."/>
            <person name="Land M."/>
            <person name="Hauser L."/>
            <person name="Markowitz V."/>
            <person name="Cheng J.-F."/>
            <person name="Hugenholtz P."/>
            <person name="Woyke T."/>
            <person name="Wu D."/>
            <person name="Tindall B."/>
            <person name="Pomrenke H."/>
            <person name="Brambilla E."/>
            <person name="Klenk H.-P."/>
            <person name="Eisen J.A."/>
        </authorList>
    </citation>
    <scope>NUCLEOTIDE SEQUENCE [LARGE SCALE GENOMIC DNA]</scope>
    <source>
        <strain evidence="2 3">DSM 17448</strain>
    </source>
</reference>
<dbReference type="PANTHER" id="PTHR35807">
    <property type="entry name" value="TRANSCRIPTIONAL REGULATOR REDD-RELATED"/>
    <property type="match status" value="1"/>
</dbReference>
<dbReference type="RefSeq" id="WP_015028883.1">
    <property type="nucleotide sequence ID" value="NC_018748.1"/>
</dbReference>
<sequence length="874" mass="101474">MLYNVLPTMLKALRNTNSVLFVFILICLTHGKAFSQEYGLEFLGHEVITDKRTSLVLGQEKPLCLKGNFELGFELKFKPDVKSYFGYVFRLITTDGKNLDLLFQSDPRGKQQTFRVISGDKDIRLLTPNSDLFYSHWHKFKVVVRNKGIQIFVNNQLLGKGSISNTLNNCFKVYFGECSDSKYLTSDALPMYLRNITLGVDSKIIHHWPLREISGNSTNDTFNVNQKAFTKNAQWLLKKHHEWKQLAKLKVKGNLSFAFDNKNRRIIINTDLRTFLFNTRNDSLTSKPFTQNHKKFTFGDLGIFLPTSNKLINVRLNEKKIFNYNALNNSWDISPNEKYELTEYWHHNKFLYPNDTAVVFIGGYGQYKYKNTFKKYSFQNNTWTELRLKGDTISPRYMFGLGSKNKTTSYLLGGFGSKTGDQGLSPQNYYDLFEIDWKNGSSKKIYELRKPETPFSVASSLILDEKSDKFYGLIYNQLKFNSNLQLVEGSLTKPELKPISKSIPYQFIDVASYSDLYFDKTNKKLYCVTSFHNRPPVDSTELVIYSLDFPPSNLPISNQNTQSLKAGNWMKIISGTSVFLLLAIISYYLFQKNRQNKHRTLSSKVSDLNYQIVKPNHALEKQVEEESFEASKAPKGKILLFGGFQFINDKETDLTNMFTPLLREMFLYILLHSVRWNKGVNSQQLNELLWFDKSVDSARNNRSVNITKLKTIFEQMPSIQINKDTGNWMISFEPEKVCLDYFEFLKLTNSKKTINHKQINQLTEIINRGGFLTNLEYEWLDDFKGEISNKVIDTYLAYSKQLDVDIHAEEMVEIADNIFKFDSVDETAMMMKCRALVQLGKHSLAKTSYEKFAKDYKRLYSEEYKVSYKKVLED</sequence>
<dbReference type="InterPro" id="IPR015915">
    <property type="entry name" value="Kelch-typ_b-propeller"/>
</dbReference>
<feature type="transmembrane region" description="Helical" evidence="1">
    <location>
        <begin position="569"/>
        <end position="590"/>
    </location>
</feature>
<protein>
    <submittedName>
        <fullName evidence="2">Response regulator receiver and SARP domain protein</fullName>
    </submittedName>
</protein>
<evidence type="ECO:0000313" key="3">
    <source>
        <dbReference type="Proteomes" id="UP000002875"/>
    </source>
</evidence>
<keyword evidence="1" id="KW-0472">Membrane</keyword>
<dbReference type="InterPro" id="IPR013320">
    <property type="entry name" value="ConA-like_dom_sf"/>
</dbReference>
<dbReference type="SUPFAM" id="SSF49899">
    <property type="entry name" value="Concanavalin A-like lectins/glucanases"/>
    <property type="match status" value="1"/>
</dbReference>
<evidence type="ECO:0000313" key="2">
    <source>
        <dbReference type="EMBL" id="AFK03185.1"/>
    </source>
</evidence>
<accession>A0ABN4AEL6</accession>
<dbReference type="SUPFAM" id="SSF50965">
    <property type="entry name" value="Galactose oxidase, central domain"/>
    <property type="match status" value="1"/>
</dbReference>
<name>A0ABN4AEL6_EMTOG</name>
<gene>
    <name evidence="2" type="ordered locus">Emtol_2046</name>
</gene>
<dbReference type="PANTHER" id="PTHR35807:SF1">
    <property type="entry name" value="TRANSCRIPTIONAL REGULATOR REDD"/>
    <property type="match status" value="1"/>
</dbReference>
<dbReference type="EMBL" id="CP002961">
    <property type="protein sequence ID" value="AFK03185.1"/>
    <property type="molecule type" value="Genomic_DNA"/>
</dbReference>
<proteinExistence type="predicted"/>
<dbReference type="Gene3D" id="2.120.10.80">
    <property type="entry name" value="Kelch-type beta propeller"/>
    <property type="match status" value="1"/>
</dbReference>
<evidence type="ECO:0000256" key="1">
    <source>
        <dbReference type="SAM" id="Phobius"/>
    </source>
</evidence>
<keyword evidence="3" id="KW-1185">Reference proteome</keyword>
<dbReference type="InterPro" id="IPR051677">
    <property type="entry name" value="AfsR-DnrI-RedD_regulator"/>
</dbReference>
<dbReference type="Proteomes" id="UP000002875">
    <property type="component" value="Chromosome"/>
</dbReference>
<keyword evidence="1" id="KW-1133">Transmembrane helix</keyword>
<dbReference type="InterPro" id="IPR011043">
    <property type="entry name" value="Gal_Oxase/kelch_b-propeller"/>
</dbReference>
<dbReference type="Gene3D" id="2.60.120.560">
    <property type="entry name" value="Exo-inulinase, domain 1"/>
    <property type="match status" value="1"/>
</dbReference>